<dbReference type="EMBL" id="RCMG01001309">
    <property type="protein sequence ID" value="KAG2830675.1"/>
    <property type="molecule type" value="Genomic_DNA"/>
</dbReference>
<evidence type="ECO:0000313" key="2">
    <source>
        <dbReference type="EMBL" id="KAG2885704.1"/>
    </source>
</evidence>
<evidence type="ECO:0000313" key="3">
    <source>
        <dbReference type="EMBL" id="KAG2895285.1"/>
    </source>
</evidence>
<dbReference type="Proteomes" id="UP000774804">
    <property type="component" value="Unassembled WGS sequence"/>
</dbReference>
<evidence type="ECO:0000313" key="4">
    <source>
        <dbReference type="EMBL" id="KAG2962980.1"/>
    </source>
</evidence>
<organism evidence="5 6">
    <name type="scientific">Phytophthora cactorum</name>
    <dbReference type="NCBI Taxonomy" id="29920"/>
    <lineage>
        <taxon>Eukaryota</taxon>
        <taxon>Sar</taxon>
        <taxon>Stramenopiles</taxon>
        <taxon>Oomycota</taxon>
        <taxon>Peronosporomycetes</taxon>
        <taxon>Peronosporales</taxon>
        <taxon>Peronosporaceae</taxon>
        <taxon>Phytophthora</taxon>
    </lineage>
</organism>
<name>A0A8T1H9F6_9STRA</name>
<evidence type="ECO:0000313" key="1">
    <source>
        <dbReference type="EMBL" id="KAG2830675.1"/>
    </source>
</evidence>
<reference evidence="5" key="1">
    <citation type="submission" date="2018-05" db="EMBL/GenBank/DDBJ databases">
        <title>Effector identification in a new, highly contiguous assembly of the strawberry crown rot pathogen Phytophthora cactorum.</title>
        <authorList>
            <person name="Armitage A.D."/>
            <person name="Nellist C.F."/>
            <person name="Bates H."/>
            <person name="Vickerstaff R.J."/>
            <person name="Harrison R.J."/>
        </authorList>
    </citation>
    <scope>NUCLEOTIDE SEQUENCE</scope>
    <source>
        <strain evidence="1">15-7</strain>
        <strain evidence="2">4032</strain>
        <strain evidence="3">4040</strain>
        <strain evidence="4">P415</strain>
        <strain evidence="5">P421</strain>
    </source>
</reference>
<evidence type="ECO:0000313" key="5">
    <source>
        <dbReference type="EMBL" id="KAG3208689.1"/>
    </source>
</evidence>
<dbReference type="Proteomes" id="UP000736787">
    <property type="component" value="Unassembled WGS sequence"/>
</dbReference>
<dbReference type="AlphaFoldDB" id="A0A8T1H9F6"/>
<dbReference type="EMBL" id="RCML01001389">
    <property type="protein sequence ID" value="KAG2962980.1"/>
    <property type="molecule type" value="Genomic_DNA"/>
</dbReference>
<dbReference type="EMBL" id="RCMV01001421">
    <property type="protein sequence ID" value="KAG3208689.1"/>
    <property type="molecule type" value="Genomic_DNA"/>
</dbReference>
<gene>
    <name evidence="1" type="ORF">PC113_g21068</name>
    <name evidence="2" type="ORF">PC115_g20921</name>
    <name evidence="3" type="ORF">PC117_g23280</name>
    <name evidence="4" type="ORF">PC118_g21130</name>
    <name evidence="5" type="ORF">PC129_g20293</name>
</gene>
<comment type="caution">
    <text evidence="5">The sequence shown here is derived from an EMBL/GenBank/DDBJ whole genome shotgun (WGS) entry which is preliminary data.</text>
</comment>
<dbReference type="Proteomes" id="UP000735874">
    <property type="component" value="Unassembled WGS sequence"/>
</dbReference>
<proteinExistence type="predicted"/>
<accession>A0A8T1H9F6</accession>
<sequence>MCSSALTFGIIPPAPRAYTEPGVGSSSTSHGAITEFGTVGSLPITPVGVLSTPASLVIVGVSASAAASILAQCSAQVNSGSAPSSGGHRRRNRQILVECSLVCQSRYFAESTRTYPSSASTP</sequence>
<dbReference type="Proteomes" id="UP000760860">
    <property type="component" value="Unassembled WGS sequence"/>
</dbReference>
<dbReference type="EMBL" id="RCMI01001395">
    <property type="protein sequence ID" value="KAG2885704.1"/>
    <property type="molecule type" value="Genomic_DNA"/>
</dbReference>
<protein>
    <submittedName>
        <fullName evidence="5">Uncharacterized protein</fullName>
    </submittedName>
</protein>
<evidence type="ECO:0000313" key="6">
    <source>
        <dbReference type="Proteomes" id="UP000760860"/>
    </source>
</evidence>
<dbReference type="EMBL" id="RCMK01001389">
    <property type="protein sequence ID" value="KAG2895285.1"/>
    <property type="molecule type" value="Genomic_DNA"/>
</dbReference>
<dbReference type="Proteomes" id="UP000697107">
    <property type="component" value="Unassembled WGS sequence"/>
</dbReference>